<dbReference type="Pfam" id="PF01554">
    <property type="entry name" value="MatE"/>
    <property type="match status" value="2"/>
</dbReference>
<evidence type="ECO:0000256" key="5">
    <source>
        <dbReference type="ARBA" id="ARBA00022989"/>
    </source>
</evidence>
<feature type="transmembrane region" description="Helical" evidence="7">
    <location>
        <begin position="232"/>
        <end position="257"/>
    </location>
</feature>
<keyword evidence="2" id="KW-0813">Transport</keyword>
<dbReference type="GO" id="GO:0042910">
    <property type="term" value="F:xenobiotic transmembrane transporter activity"/>
    <property type="evidence" value="ECO:0007669"/>
    <property type="project" value="InterPro"/>
</dbReference>
<evidence type="ECO:0000313" key="9">
    <source>
        <dbReference type="Proteomes" id="UP000824160"/>
    </source>
</evidence>
<sequence length="449" mass="48982">MTEGVIWKQLVAFALPLLIGNLFQQLYNTVDSIVVGNFVSTQALAAVGSVTPIINMLIGFFSGLATGAGVVISQYFGAHNGEMVHKSVHTTILMTIVLGIAFTFIGISMAPAMLRFMSTPDDVMASSSEYLRIYFGGVIGLMLYNIASGILRAVGDSKRPLYFLIVSSVVNVVFDLVFVIVFKMGVAGVAWATILAQFISAALALLSLAKSDGDYKFVIRDLRMDWMVLKKVVRIGLPAGLQMAITSFSNVFVQSYINAFGSSCMAGWTSYSKIDQFILLPMQSLSLSATTFVGQNLGAGKLARAKKGTRVSLVLSIAITAVLTVLLLIFSKQMLLLFTQDDNVLYYGGIFIRFLCPFYVVCCANQIFAGSLRGAGDATGPMFIMLASFVFFRQLYLYIGTQFIDSVIYVGLGYPAGWLVCSLGMMIHYYRGKWEKWYTNKEASTEATA</sequence>
<organism evidence="8 9">
    <name type="scientific">Candidatus Faecivivens stercoripullorum</name>
    <dbReference type="NCBI Taxonomy" id="2840805"/>
    <lineage>
        <taxon>Bacteria</taxon>
        <taxon>Bacillati</taxon>
        <taxon>Bacillota</taxon>
        <taxon>Clostridia</taxon>
        <taxon>Eubacteriales</taxon>
        <taxon>Oscillospiraceae</taxon>
        <taxon>Oscillospiraceae incertae sedis</taxon>
        <taxon>Candidatus Faecivivens</taxon>
    </lineage>
</organism>
<feature type="transmembrane region" description="Helical" evidence="7">
    <location>
        <begin position="311"/>
        <end position="330"/>
    </location>
</feature>
<dbReference type="GO" id="GO:0005886">
    <property type="term" value="C:plasma membrane"/>
    <property type="evidence" value="ECO:0007669"/>
    <property type="project" value="UniProtKB-SubCell"/>
</dbReference>
<evidence type="ECO:0000256" key="6">
    <source>
        <dbReference type="ARBA" id="ARBA00023136"/>
    </source>
</evidence>
<dbReference type="CDD" id="cd13138">
    <property type="entry name" value="MATE_yoeA_like"/>
    <property type="match status" value="1"/>
</dbReference>
<feature type="transmembrane region" description="Helical" evidence="7">
    <location>
        <begin position="350"/>
        <end position="370"/>
    </location>
</feature>
<dbReference type="Proteomes" id="UP000824160">
    <property type="component" value="Unassembled WGS sequence"/>
</dbReference>
<dbReference type="AlphaFoldDB" id="A0A9D1KSU2"/>
<dbReference type="InterPro" id="IPR048279">
    <property type="entry name" value="MdtK-like"/>
</dbReference>
<feature type="transmembrane region" description="Helical" evidence="7">
    <location>
        <begin position="382"/>
        <end position="401"/>
    </location>
</feature>
<gene>
    <name evidence="8" type="ORF">IAC43_04955</name>
</gene>
<evidence type="ECO:0000256" key="3">
    <source>
        <dbReference type="ARBA" id="ARBA00022475"/>
    </source>
</evidence>
<evidence type="ECO:0000256" key="7">
    <source>
        <dbReference type="SAM" id="Phobius"/>
    </source>
</evidence>
<reference evidence="8" key="2">
    <citation type="journal article" date="2021" name="PeerJ">
        <title>Extensive microbial diversity within the chicken gut microbiome revealed by metagenomics and culture.</title>
        <authorList>
            <person name="Gilroy R."/>
            <person name="Ravi A."/>
            <person name="Getino M."/>
            <person name="Pursley I."/>
            <person name="Horton D.L."/>
            <person name="Alikhan N.F."/>
            <person name="Baker D."/>
            <person name="Gharbi K."/>
            <person name="Hall N."/>
            <person name="Watson M."/>
            <person name="Adriaenssens E.M."/>
            <person name="Foster-Nyarko E."/>
            <person name="Jarju S."/>
            <person name="Secka A."/>
            <person name="Antonio M."/>
            <person name="Oren A."/>
            <person name="Chaudhuri R.R."/>
            <person name="La Ragione R."/>
            <person name="Hildebrand F."/>
            <person name="Pallen M.J."/>
        </authorList>
    </citation>
    <scope>NUCLEOTIDE SEQUENCE</scope>
    <source>
        <strain evidence="8">ChiBcec7-5410</strain>
    </source>
</reference>
<reference evidence="8" key="1">
    <citation type="submission" date="2020-10" db="EMBL/GenBank/DDBJ databases">
        <authorList>
            <person name="Gilroy R."/>
        </authorList>
    </citation>
    <scope>NUCLEOTIDE SEQUENCE</scope>
    <source>
        <strain evidence="8">ChiBcec7-5410</strain>
    </source>
</reference>
<feature type="transmembrane region" description="Helical" evidence="7">
    <location>
        <begin position="90"/>
        <end position="113"/>
    </location>
</feature>
<evidence type="ECO:0000256" key="4">
    <source>
        <dbReference type="ARBA" id="ARBA00022692"/>
    </source>
</evidence>
<dbReference type="InterPro" id="IPR002528">
    <property type="entry name" value="MATE_fam"/>
</dbReference>
<feature type="transmembrane region" description="Helical" evidence="7">
    <location>
        <begin position="277"/>
        <end position="299"/>
    </location>
</feature>
<feature type="transmembrane region" description="Helical" evidence="7">
    <location>
        <begin position="188"/>
        <end position="211"/>
    </location>
</feature>
<dbReference type="PANTHER" id="PTHR43549:SF3">
    <property type="entry name" value="MULTIDRUG RESISTANCE PROTEIN YPNP-RELATED"/>
    <property type="match status" value="1"/>
</dbReference>
<dbReference type="GO" id="GO:0015297">
    <property type="term" value="F:antiporter activity"/>
    <property type="evidence" value="ECO:0007669"/>
    <property type="project" value="InterPro"/>
</dbReference>
<dbReference type="PIRSF" id="PIRSF006603">
    <property type="entry name" value="DinF"/>
    <property type="match status" value="1"/>
</dbReference>
<evidence type="ECO:0000313" key="8">
    <source>
        <dbReference type="EMBL" id="HIT94512.1"/>
    </source>
</evidence>
<feature type="transmembrane region" description="Helical" evidence="7">
    <location>
        <begin position="161"/>
        <end position="182"/>
    </location>
</feature>
<keyword evidence="4 7" id="KW-0812">Transmembrane</keyword>
<feature type="transmembrane region" description="Helical" evidence="7">
    <location>
        <begin position="60"/>
        <end position="78"/>
    </location>
</feature>
<feature type="transmembrane region" description="Helical" evidence="7">
    <location>
        <begin position="6"/>
        <end position="23"/>
    </location>
</feature>
<comment type="subcellular location">
    <subcellularLocation>
        <location evidence="1">Cell membrane</location>
        <topology evidence="1">Multi-pass membrane protein</topology>
    </subcellularLocation>
</comment>
<comment type="caution">
    <text evidence="8">The sequence shown here is derived from an EMBL/GenBank/DDBJ whole genome shotgun (WGS) entry which is preliminary data.</text>
</comment>
<name>A0A9D1KSU2_9FIRM</name>
<feature type="transmembrane region" description="Helical" evidence="7">
    <location>
        <begin position="407"/>
        <end position="430"/>
    </location>
</feature>
<protein>
    <submittedName>
        <fullName evidence="8">MATE family efflux transporter</fullName>
    </submittedName>
</protein>
<dbReference type="NCBIfam" id="TIGR00797">
    <property type="entry name" value="matE"/>
    <property type="match status" value="1"/>
</dbReference>
<dbReference type="PANTHER" id="PTHR43549">
    <property type="entry name" value="MULTIDRUG RESISTANCE PROTEIN YPNP-RELATED"/>
    <property type="match status" value="1"/>
</dbReference>
<keyword evidence="3" id="KW-1003">Cell membrane</keyword>
<evidence type="ECO:0000256" key="2">
    <source>
        <dbReference type="ARBA" id="ARBA00022448"/>
    </source>
</evidence>
<evidence type="ECO:0000256" key="1">
    <source>
        <dbReference type="ARBA" id="ARBA00004651"/>
    </source>
</evidence>
<accession>A0A9D1KSU2</accession>
<keyword evidence="6 7" id="KW-0472">Membrane</keyword>
<keyword evidence="5 7" id="KW-1133">Transmembrane helix</keyword>
<dbReference type="InterPro" id="IPR052031">
    <property type="entry name" value="Membrane_Transporter-Flippase"/>
</dbReference>
<feature type="transmembrane region" description="Helical" evidence="7">
    <location>
        <begin position="133"/>
        <end position="154"/>
    </location>
</feature>
<dbReference type="EMBL" id="DVLW01000131">
    <property type="protein sequence ID" value="HIT94512.1"/>
    <property type="molecule type" value="Genomic_DNA"/>
</dbReference>
<proteinExistence type="predicted"/>